<dbReference type="PROSITE" id="PS51257">
    <property type="entry name" value="PROKAR_LIPOPROTEIN"/>
    <property type="match status" value="1"/>
</dbReference>
<protein>
    <recommendedName>
        <fullName evidence="4">DUF2884 family protein</fullName>
    </recommendedName>
</protein>
<evidence type="ECO:0000256" key="1">
    <source>
        <dbReference type="SAM" id="SignalP"/>
    </source>
</evidence>
<accession>A0ABQ5XTZ6</accession>
<keyword evidence="1" id="KW-0732">Signal</keyword>
<feature type="chain" id="PRO_5047166002" description="DUF2884 family protein" evidence="1">
    <location>
        <begin position="25"/>
        <end position="199"/>
    </location>
</feature>
<sequence>MRRFSLSVGIIALCSLLTACGDHSDDHSITVMHSDGRITVINSDIGGLSHGSIHLGNGDVTVRADNTPDAVITVNGDLRIDQRDVAVNAAQRELLKSYYGNATMILTDGIATGKAGAAVGEQAAKSVLTRLASGSPDKIQQDIDAKVKPLKEAAMKICDDLGGVKNSQDQLAATLPAFKPYGNVISGSDVDDCKKDKDD</sequence>
<dbReference type="EMBL" id="BSOB01000061">
    <property type="protein sequence ID" value="GLQ95366.1"/>
    <property type="molecule type" value="Genomic_DNA"/>
</dbReference>
<keyword evidence="3" id="KW-1185">Reference proteome</keyword>
<dbReference type="RefSeq" id="WP_284323045.1">
    <property type="nucleotide sequence ID" value="NZ_BSOB01000061.1"/>
</dbReference>
<evidence type="ECO:0000313" key="3">
    <source>
        <dbReference type="Proteomes" id="UP001156670"/>
    </source>
</evidence>
<proteinExistence type="predicted"/>
<reference evidence="3" key="1">
    <citation type="journal article" date="2019" name="Int. J. Syst. Evol. Microbiol.">
        <title>The Global Catalogue of Microorganisms (GCM) 10K type strain sequencing project: providing services to taxonomists for standard genome sequencing and annotation.</title>
        <authorList>
            <consortium name="The Broad Institute Genomics Platform"/>
            <consortium name="The Broad Institute Genome Sequencing Center for Infectious Disease"/>
            <person name="Wu L."/>
            <person name="Ma J."/>
        </authorList>
    </citation>
    <scope>NUCLEOTIDE SEQUENCE [LARGE SCALE GENOMIC DNA]</scope>
    <source>
        <strain evidence="3">NBRC 111980</strain>
    </source>
</reference>
<dbReference type="Proteomes" id="UP001156670">
    <property type="component" value="Unassembled WGS sequence"/>
</dbReference>
<gene>
    <name evidence="2" type="ORF">GCM10007901_43210</name>
</gene>
<feature type="signal peptide" evidence="1">
    <location>
        <begin position="1"/>
        <end position="24"/>
    </location>
</feature>
<evidence type="ECO:0008006" key="4">
    <source>
        <dbReference type="Google" id="ProtNLM"/>
    </source>
</evidence>
<name>A0ABQ5XTZ6_9GAMM</name>
<organism evidence="2 3">
    <name type="scientific">Dyella acidisoli</name>
    <dbReference type="NCBI Taxonomy" id="1867834"/>
    <lineage>
        <taxon>Bacteria</taxon>
        <taxon>Pseudomonadati</taxon>
        <taxon>Pseudomonadota</taxon>
        <taxon>Gammaproteobacteria</taxon>
        <taxon>Lysobacterales</taxon>
        <taxon>Rhodanobacteraceae</taxon>
        <taxon>Dyella</taxon>
    </lineage>
</organism>
<evidence type="ECO:0000313" key="2">
    <source>
        <dbReference type="EMBL" id="GLQ95366.1"/>
    </source>
</evidence>
<comment type="caution">
    <text evidence="2">The sequence shown here is derived from an EMBL/GenBank/DDBJ whole genome shotgun (WGS) entry which is preliminary data.</text>
</comment>